<reference evidence="5" key="1">
    <citation type="submission" date="2015-08" db="EMBL/GenBank/DDBJ databases">
        <title>Complete DNA Sequence of Pseudomonas syringae pv. actinidiae, the Causal Agent of Kiwifruit Canker Disease.</title>
        <authorList>
            <person name="Rikkerink E.H.A."/>
            <person name="Fineran P.C."/>
        </authorList>
    </citation>
    <scope>NUCLEOTIDE SEQUENCE</scope>
    <source>
        <strain evidence="5">DSM 13666</strain>
    </source>
</reference>
<dbReference type="SUPFAM" id="SSF52540">
    <property type="entry name" value="P-loop containing nucleoside triphosphate hydrolases"/>
    <property type="match status" value="1"/>
</dbReference>
<dbReference type="InterPro" id="IPR019895">
    <property type="entry name" value="L_ocin_972_ABC"/>
</dbReference>
<evidence type="ECO:0000313" key="5">
    <source>
        <dbReference type="EMBL" id="KOO36873.1"/>
    </source>
</evidence>
<dbReference type="GO" id="GO:0016887">
    <property type="term" value="F:ATP hydrolysis activity"/>
    <property type="evidence" value="ECO:0007669"/>
    <property type="project" value="InterPro"/>
</dbReference>
<dbReference type="InterPro" id="IPR017871">
    <property type="entry name" value="ABC_transporter-like_CS"/>
</dbReference>
<organism evidence="5">
    <name type="scientific">Halalkalibacterium halodurans</name>
    <name type="common">Bacillus halodurans</name>
    <dbReference type="NCBI Taxonomy" id="86665"/>
    <lineage>
        <taxon>Bacteria</taxon>
        <taxon>Bacillati</taxon>
        <taxon>Bacillota</taxon>
        <taxon>Bacilli</taxon>
        <taxon>Bacillales</taxon>
        <taxon>Bacillaceae</taxon>
        <taxon>Halalkalibacterium (ex Joshi et al. 2022)</taxon>
    </lineage>
</organism>
<keyword evidence="3 5" id="KW-0067">ATP-binding</keyword>
<dbReference type="GO" id="GO:0022857">
    <property type="term" value="F:transmembrane transporter activity"/>
    <property type="evidence" value="ECO:0007669"/>
    <property type="project" value="TreeGrafter"/>
</dbReference>
<dbReference type="InterPro" id="IPR027417">
    <property type="entry name" value="P-loop_NTPase"/>
</dbReference>
<dbReference type="GO" id="GO:0005524">
    <property type="term" value="F:ATP binding"/>
    <property type="evidence" value="ECO:0007669"/>
    <property type="project" value="UniProtKB-KW"/>
</dbReference>
<evidence type="ECO:0000256" key="3">
    <source>
        <dbReference type="ARBA" id="ARBA00022840"/>
    </source>
</evidence>
<dbReference type="EMBL" id="LILD01000003">
    <property type="protein sequence ID" value="KOO36873.1"/>
    <property type="molecule type" value="Genomic_DNA"/>
</dbReference>
<dbReference type="PATRIC" id="fig|136160.3.peg.4117"/>
<sequence>MAAAIVELTDISKSFHSETVLRDFNLTIDRGEMIAITGPSGSGKTTILNIIGLLEKEDRGTVRLFGKNKPAYHSKQALQFRKSKIAYLFQNFALMDDETVSKNLDVPLELIKGSRTFKQQKKKEVLEKVGLFNKLNKKVHSLSGGEQQRVAIARLLLRPCDLLLADEPTGSLDMANRNVILDLLCQLNQEGMTIVIVTHDPEVADRCDRVITL</sequence>
<dbReference type="PROSITE" id="PS00211">
    <property type="entry name" value="ABC_TRANSPORTER_1"/>
    <property type="match status" value="1"/>
</dbReference>
<comment type="caution">
    <text evidence="5">The sequence shown here is derived from an EMBL/GenBank/DDBJ whole genome shotgun (WGS) entry which is preliminary data.</text>
</comment>
<dbReference type="GeneID" id="87595836"/>
<accession>A0A0M0KEN4</accession>
<feature type="domain" description="ABC transporter" evidence="4">
    <location>
        <begin position="6"/>
        <end position="213"/>
    </location>
</feature>
<dbReference type="PANTHER" id="PTHR24220">
    <property type="entry name" value="IMPORT ATP-BINDING PROTEIN"/>
    <property type="match status" value="1"/>
</dbReference>
<dbReference type="CDD" id="cd03255">
    <property type="entry name" value="ABC_MJ0796_LolCDE_FtsE"/>
    <property type="match status" value="1"/>
</dbReference>
<dbReference type="InterPro" id="IPR015854">
    <property type="entry name" value="ABC_transpr_LolD-like"/>
</dbReference>
<protein>
    <submittedName>
        <fullName evidence="5">Bacteriocin ABC transporter ATP-binding protein</fullName>
    </submittedName>
</protein>
<keyword evidence="2" id="KW-0547">Nucleotide-binding</keyword>
<keyword evidence="1" id="KW-0813">Transport</keyword>
<dbReference type="AlphaFoldDB" id="A0A0M0KEN4"/>
<evidence type="ECO:0000256" key="1">
    <source>
        <dbReference type="ARBA" id="ARBA00022448"/>
    </source>
</evidence>
<gene>
    <name evidence="5" type="ORF">AMD02_15875</name>
</gene>
<evidence type="ECO:0000259" key="4">
    <source>
        <dbReference type="PROSITE" id="PS50893"/>
    </source>
</evidence>
<dbReference type="PANTHER" id="PTHR24220:SF86">
    <property type="entry name" value="ABC TRANSPORTER ABCH.1"/>
    <property type="match status" value="1"/>
</dbReference>
<dbReference type="InterPro" id="IPR003593">
    <property type="entry name" value="AAA+_ATPase"/>
</dbReference>
<dbReference type="Pfam" id="PF00005">
    <property type="entry name" value="ABC_tran"/>
    <property type="match status" value="1"/>
</dbReference>
<dbReference type="Gene3D" id="3.40.50.300">
    <property type="entry name" value="P-loop containing nucleotide triphosphate hydrolases"/>
    <property type="match status" value="1"/>
</dbReference>
<proteinExistence type="predicted"/>
<evidence type="ECO:0000256" key="2">
    <source>
        <dbReference type="ARBA" id="ARBA00022741"/>
    </source>
</evidence>
<dbReference type="RefSeq" id="WP_053432108.1">
    <property type="nucleotide sequence ID" value="NZ_CP040441.1"/>
</dbReference>
<dbReference type="SMART" id="SM00382">
    <property type="entry name" value="AAA"/>
    <property type="match status" value="1"/>
</dbReference>
<dbReference type="PROSITE" id="PS50893">
    <property type="entry name" value="ABC_TRANSPORTER_2"/>
    <property type="match status" value="1"/>
</dbReference>
<dbReference type="NCBIfam" id="TIGR03608">
    <property type="entry name" value="L_ocin_972_ABC"/>
    <property type="match status" value="1"/>
</dbReference>
<dbReference type="InterPro" id="IPR017911">
    <property type="entry name" value="MacB-like_ATP-bd"/>
</dbReference>
<name>A0A0M0KEN4_ALKHA</name>
<dbReference type="GO" id="GO:0005886">
    <property type="term" value="C:plasma membrane"/>
    <property type="evidence" value="ECO:0007669"/>
    <property type="project" value="TreeGrafter"/>
</dbReference>
<dbReference type="InterPro" id="IPR003439">
    <property type="entry name" value="ABC_transporter-like_ATP-bd"/>
</dbReference>